<dbReference type="GO" id="GO:0050661">
    <property type="term" value="F:NADP binding"/>
    <property type="evidence" value="ECO:0007669"/>
    <property type="project" value="UniProtKB-UniRule"/>
</dbReference>
<reference evidence="7" key="1">
    <citation type="submission" date="2022-04" db="EMBL/GenBank/DDBJ databases">
        <title>Roseomonas acroporae sp. nov., isolated from coral Acropora digitifera.</title>
        <authorList>
            <person name="Sun H."/>
        </authorList>
    </citation>
    <scope>NUCLEOTIDE SEQUENCE</scope>
    <source>
        <strain evidence="7">NAR14</strain>
    </source>
</reference>
<feature type="binding site" evidence="5">
    <location>
        <position position="12"/>
    </location>
    <ligand>
        <name>NAD(+)</name>
        <dbReference type="ChEBI" id="CHEBI:57540"/>
    </ligand>
</feature>
<dbReference type="InterPro" id="IPR008254">
    <property type="entry name" value="Flavodoxin/NO_synth"/>
</dbReference>
<evidence type="ECO:0000259" key="6">
    <source>
        <dbReference type="PROSITE" id="PS50902"/>
    </source>
</evidence>
<dbReference type="AlphaFoldDB" id="A0A9X1Y9K2"/>
<dbReference type="PANTHER" id="PTHR30546">
    <property type="entry name" value="FLAVODOXIN-RELATED PROTEIN WRBA-RELATED"/>
    <property type="match status" value="1"/>
</dbReference>
<comment type="similarity">
    <text evidence="1 5">Belongs to the WrbA family.</text>
</comment>
<dbReference type="NCBIfam" id="TIGR01755">
    <property type="entry name" value="flav_wrbA"/>
    <property type="match status" value="1"/>
</dbReference>
<name>A0A9X1Y9K2_9PROT</name>
<keyword evidence="4 5" id="KW-0560">Oxidoreductase</keyword>
<dbReference type="Proteomes" id="UP001139516">
    <property type="component" value="Unassembled WGS sequence"/>
</dbReference>
<evidence type="ECO:0000313" key="8">
    <source>
        <dbReference type="Proteomes" id="UP001139516"/>
    </source>
</evidence>
<dbReference type="Pfam" id="PF03358">
    <property type="entry name" value="FMN_red"/>
    <property type="match status" value="1"/>
</dbReference>
<keyword evidence="5" id="KW-0521">NADP</keyword>
<dbReference type="GO" id="GO:0003955">
    <property type="term" value="F:NAD(P)H dehydrogenase (quinone) activity"/>
    <property type="evidence" value="ECO:0007669"/>
    <property type="project" value="UniProtKB-UniRule"/>
</dbReference>
<keyword evidence="5" id="KW-0547">Nucleotide-binding</keyword>
<comment type="cofactor">
    <cofactor evidence="5">
        <name>FMN</name>
        <dbReference type="ChEBI" id="CHEBI:58210"/>
    </cofactor>
    <text evidence="5">Binds 1 FMN per monomer.</text>
</comment>
<comment type="catalytic activity">
    <reaction evidence="5">
        <text>a quinone + NADPH + H(+) = a quinol + NADP(+)</text>
        <dbReference type="Rhea" id="RHEA:46164"/>
        <dbReference type="ChEBI" id="CHEBI:15378"/>
        <dbReference type="ChEBI" id="CHEBI:24646"/>
        <dbReference type="ChEBI" id="CHEBI:57783"/>
        <dbReference type="ChEBI" id="CHEBI:58349"/>
        <dbReference type="ChEBI" id="CHEBI:132124"/>
        <dbReference type="EC" id="1.6.5.2"/>
    </reaction>
</comment>
<dbReference type="InterPro" id="IPR010089">
    <property type="entry name" value="Flavoprotein_WrbA-like"/>
</dbReference>
<protein>
    <recommendedName>
        <fullName evidence="5">NAD(P)H dehydrogenase (quinone)</fullName>
        <ecNumber evidence="5">1.6.5.2</ecNumber>
    </recommendedName>
    <alternativeName>
        <fullName evidence="5">NAD(P)H:quinone oxidoreductase</fullName>
        <shortName evidence="5">NQO</shortName>
    </alternativeName>
</protein>
<evidence type="ECO:0000313" key="7">
    <source>
        <dbReference type="EMBL" id="MCK8786048.1"/>
    </source>
</evidence>
<organism evidence="7 8">
    <name type="scientific">Roseomonas acroporae</name>
    <dbReference type="NCBI Taxonomy" id="2937791"/>
    <lineage>
        <taxon>Bacteria</taxon>
        <taxon>Pseudomonadati</taxon>
        <taxon>Pseudomonadota</taxon>
        <taxon>Alphaproteobacteria</taxon>
        <taxon>Acetobacterales</taxon>
        <taxon>Roseomonadaceae</taxon>
        <taxon>Roseomonas</taxon>
    </lineage>
</organism>
<comment type="caution">
    <text evidence="7">The sequence shown here is derived from an EMBL/GenBank/DDBJ whole genome shotgun (WGS) entry which is preliminary data.</text>
</comment>
<dbReference type="FunFam" id="3.40.50.360:FF:000001">
    <property type="entry name" value="NAD(P)H dehydrogenase (Quinone) FQR1-like"/>
    <property type="match status" value="1"/>
</dbReference>
<dbReference type="RefSeq" id="WP_248668165.1">
    <property type="nucleotide sequence ID" value="NZ_JALPRX010000073.1"/>
</dbReference>
<dbReference type="HAMAP" id="MF_01017">
    <property type="entry name" value="NQOR"/>
    <property type="match status" value="1"/>
</dbReference>
<dbReference type="PANTHER" id="PTHR30546:SF23">
    <property type="entry name" value="FLAVOPROTEIN-LIKE PROTEIN YCP4-RELATED"/>
    <property type="match status" value="1"/>
</dbReference>
<dbReference type="GO" id="GO:0050660">
    <property type="term" value="F:flavin adenine dinucleotide binding"/>
    <property type="evidence" value="ECO:0007669"/>
    <property type="project" value="UniProtKB-UniRule"/>
</dbReference>
<dbReference type="GO" id="GO:0010181">
    <property type="term" value="F:FMN binding"/>
    <property type="evidence" value="ECO:0007669"/>
    <property type="project" value="InterPro"/>
</dbReference>
<dbReference type="SUPFAM" id="SSF52218">
    <property type="entry name" value="Flavoproteins"/>
    <property type="match status" value="1"/>
</dbReference>
<feature type="binding site" evidence="5">
    <location>
        <position position="98"/>
    </location>
    <ligand>
        <name>substrate</name>
    </ligand>
</feature>
<accession>A0A9X1Y9K2</accession>
<dbReference type="NCBIfam" id="NF002999">
    <property type="entry name" value="PRK03767.1"/>
    <property type="match status" value="1"/>
</dbReference>
<proteinExistence type="inferred from homology"/>
<feature type="binding site" evidence="5">
    <location>
        <position position="134"/>
    </location>
    <ligand>
        <name>FMN</name>
        <dbReference type="ChEBI" id="CHEBI:58210"/>
    </ligand>
</feature>
<keyword evidence="3 5" id="KW-0288">FMN</keyword>
<evidence type="ECO:0000256" key="1">
    <source>
        <dbReference type="ARBA" id="ARBA00006961"/>
    </source>
</evidence>
<comment type="catalytic activity">
    <reaction evidence="5">
        <text>a quinone + NADH + H(+) = a quinol + NAD(+)</text>
        <dbReference type="Rhea" id="RHEA:46160"/>
        <dbReference type="ChEBI" id="CHEBI:15378"/>
        <dbReference type="ChEBI" id="CHEBI:24646"/>
        <dbReference type="ChEBI" id="CHEBI:57540"/>
        <dbReference type="ChEBI" id="CHEBI:57945"/>
        <dbReference type="ChEBI" id="CHEBI:132124"/>
        <dbReference type="EC" id="1.6.5.2"/>
    </reaction>
</comment>
<keyword evidence="5" id="KW-0520">NAD</keyword>
<keyword evidence="8" id="KW-1185">Reference proteome</keyword>
<evidence type="ECO:0000256" key="4">
    <source>
        <dbReference type="ARBA" id="ARBA00023002"/>
    </source>
</evidence>
<feature type="binding site" evidence="5">
    <location>
        <begin position="10"/>
        <end position="15"/>
    </location>
    <ligand>
        <name>FMN</name>
        <dbReference type="ChEBI" id="CHEBI:58210"/>
    </ligand>
</feature>
<dbReference type="InterPro" id="IPR029039">
    <property type="entry name" value="Flavoprotein-like_sf"/>
</dbReference>
<dbReference type="InterPro" id="IPR005025">
    <property type="entry name" value="FMN_Rdtase-like_dom"/>
</dbReference>
<comment type="caution">
    <text evidence="5">Lacks conserved residue(s) required for the propagation of feature annotation.</text>
</comment>
<feature type="binding site" evidence="5">
    <location>
        <begin position="78"/>
        <end position="80"/>
    </location>
    <ligand>
        <name>FMN</name>
        <dbReference type="ChEBI" id="CHEBI:58210"/>
    </ligand>
</feature>
<dbReference type="EMBL" id="JALPRX010000073">
    <property type="protein sequence ID" value="MCK8786048.1"/>
    <property type="molecule type" value="Genomic_DNA"/>
</dbReference>
<keyword evidence="2 5" id="KW-0285">Flavoprotein</keyword>
<sequence length="199" mass="21046">MPKILVLYYSMYGHIETMAEAVAAGAREAGAEVTVKRVAELAPREVLERAHAKLDQAAPLADPQELAQYDAIIVGAPTRYGRLPAQMAQFWDQTGGLWAKGALVGKVGSAFTSTASQHGGQETTLMGIHTMLFHHGMVLVGLPYAHPGLTVLDQVSGGSPYGATTIAAGDGSRQPSENELSMARFQGKHVAEITAKLHG</sequence>
<feature type="domain" description="Flavodoxin-like" evidence="6">
    <location>
        <begin position="4"/>
        <end position="190"/>
    </location>
</feature>
<dbReference type="InterPro" id="IPR037513">
    <property type="entry name" value="NQO"/>
</dbReference>
<evidence type="ECO:0000256" key="2">
    <source>
        <dbReference type="ARBA" id="ARBA00022630"/>
    </source>
</evidence>
<dbReference type="EC" id="1.6.5.2" evidence="5"/>
<dbReference type="GO" id="GO:0051287">
    <property type="term" value="F:NAD binding"/>
    <property type="evidence" value="ECO:0007669"/>
    <property type="project" value="UniProtKB-UniRule"/>
</dbReference>
<evidence type="ECO:0000256" key="5">
    <source>
        <dbReference type="HAMAP-Rule" id="MF_01017"/>
    </source>
</evidence>
<evidence type="ECO:0000256" key="3">
    <source>
        <dbReference type="ARBA" id="ARBA00022643"/>
    </source>
</evidence>
<dbReference type="GO" id="GO:0016020">
    <property type="term" value="C:membrane"/>
    <property type="evidence" value="ECO:0007669"/>
    <property type="project" value="TreeGrafter"/>
</dbReference>
<gene>
    <name evidence="7" type="primary">wrbA</name>
    <name evidence="7" type="ORF">M0638_16850</name>
</gene>
<dbReference type="PROSITE" id="PS50902">
    <property type="entry name" value="FLAVODOXIN_LIKE"/>
    <property type="match status" value="1"/>
</dbReference>
<dbReference type="Gene3D" id="3.40.50.360">
    <property type="match status" value="1"/>
</dbReference>